<dbReference type="AlphaFoldDB" id="Q3SHH9"/>
<evidence type="ECO:0008006" key="4">
    <source>
        <dbReference type="Google" id="ProtNLM"/>
    </source>
</evidence>
<feature type="signal peptide" evidence="1">
    <location>
        <begin position="1"/>
        <end position="28"/>
    </location>
</feature>
<evidence type="ECO:0000313" key="2">
    <source>
        <dbReference type="EMBL" id="AAZ97907.1"/>
    </source>
</evidence>
<dbReference type="Proteomes" id="UP000008291">
    <property type="component" value="Chromosome"/>
</dbReference>
<reference evidence="2 3" key="1">
    <citation type="journal article" date="2006" name="J. Bacteriol.">
        <title>The genome sequence of the obligately chemolithoautotrophic, facultatively anaerobic bacterium Thiobacillus denitrificans.</title>
        <authorList>
            <person name="Beller H.R."/>
            <person name="Chain P.S."/>
            <person name="Letain T.E."/>
            <person name="Chakicherla A."/>
            <person name="Larimer F.W."/>
            <person name="Richardson P.M."/>
            <person name="Coleman M.A."/>
            <person name="Wood A.P."/>
            <person name="Kelly D.P."/>
        </authorList>
    </citation>
    <scope>NUCLEOTIDE SEQUENCE [LARGE SCALE GENOMIC DNA]</scope>
    <source>
        <strain evidence="2 3">ATCC 25259</strain>
    </source>
</reference>
<name>Q3SHH9_THIDA</name>
<organism evidence="2 3">
    <name type="scientific">Thiobacillus denitrificans (strain ATCC 25259 / T1)</name>
    <dbReference type="NCBI Taxonomy" id="292415"/>
    <lineage>
        <taxon>Bacteria</taxon>
        <taxon>Pseudomonadati</taxon>
        <taxon>Pseudomonadota</taxon>
        <taxon>Betaproteobacteria</taxon>
        <taxon>Nitrosomonadales</taxon>
        <taxon>Thiobacillaceae</taxon>
        <taxon>Thiobacillus</taxon>
    </lineage>
</organism>
<dbReference type="EMBL" id="CP000116">
    <property type="protein sequence ID" value="AAZ97907.1"/>
    <property type="molecule type" value="Genomic_DNA"/>
</dbReference>
<accession>Q3SHH9</accession>
<keyword evidence="3" id="KW-1185">Reference proteome</keyword>
<dbReference type="KEGG" id="tbd:Tbd_1954"/>
<protein>
    <recommendedName>
        <fullName evidence="4">DUF4410 domain-containing protein</fullName>
    </recommendedName>
</protein>
<dbReference type="OrthoDB" id="9003191at2"/>
<sequence length="183" mass="19445">MNKKLTLTVAAALVLAGCASGVTRTPSAAVPLQQANAPAYTQFASVTLSMTPDAKAKALDNLKFNPDQLLDHVRRALEAKSLIVANDAALPKVEIVVTSMRVRSNFSAVMWGFMAGADSIEGDIVLTDTSGKELDRFVVSASYALGGLAGGQDDARMGWLYEKFAQEAVNELAKQQPAMVSQR</sequence>
<evidence type="ECO:0000313" key="3">
    <source>
        <dbReference type="Proteomes" id="UP000008291"/>
    </source>
</evidence>
<dbReference type="HOGENOM" id="CLU_1394042_0_0_4"/>
<gene>
    <name evidence="2" type="ordered locus">Tbd_1954</name>
</gene>
<proteinExistence type="predicted"/>
<dbReference type="PROSITE" id="PS51257">
    <property type="entry name" value="PROKAR_LIPOPROTEIN"/>
    <property type="match status" value="1"/>
</dbReference>
<dbReference type="RefSeq" id="WP_011312466.1">
    <property type="nucleotide sequence ID" value="NC_007404.1"/>
</dbReference>
<dbReference type="eggNOG" id="ENOG5032UB4">
    <property type="taxonomic scope" value="Bacteria"/>
</dbReference>
<dbReference type="InterPro" id="IPR025522">
    <property type="entry name" value="DUF4410"/>
</dbReference>
<keyword evidence="1" id="KW-0732">Signal</keyword>
<feature type="chain" id="PRO_5004228951" description="DUF4410 domain-containing protein" evidence="1">
    <location>
        <begin position="29"/>
        <end position="183"/>
    </location>
</feature>
<evidence type="ECO:0000256" key="1">
    <source>
        <dbReference type="SAM" id="SignalP"/>
    </source>
</evidence>
<dbReference type="Pfam" id="PF14366">
    <property type="entry name" value="DUF4410"/>
    <property type="match status" value="1"/>
</dbReference>